<accession>A0ABN7APV9</accession>
<organism evidence="2 3">
    <name type="scientific">Nesidiocoris tenuis</name>
    <dbReference type="NCBI Taxonomy" id="355587"/>
    <lineage>
        <taxon>Eukaryota</taxon>
        <taxon>Metazoa</taxon>
        <taxon>Ecdysozoa</taxon>
        <taxon>Arthropoda</taxon>
        <taxon>Hexapoda</taxon>
        <taxon>Insecta</taxon>
        <taxon>Pterygota</taxon>
        <taxon>Neoptera</taxon>
        <taxon>Paraneoptera</taxon>
        <taxon>Hemiptera</taxon>
        <taxon>Heteroptera</taxon>
        <taxon>Panheteroptera</taxon>
        <taxon>Cimicomorpha</taxon>
        <taxon>Miridae</taxon>
        <taxon>Dicyphina</taxon>
        <taxon>Nesidiocoris</taxon>
    </lineage>
</organism>
<sequence>MVKGHEALKPSIYDRNRPTHQRAGLLDVSSRSSSPGGTGRSDNVRSVAIQIERAVSADVCEFLPTLNGARFSELELGSSHPRLPLLGLPPQRISPPRSLKI</sequence>
<reference evidence="2 3" key="1">
    <citation type="submission" date="2023-09" db="EMBL/GenBank/DDBJ databases">
        <title>Nesidiocoris tenuis whole genome shotgun sequence.</title>
        <authorList>
            <person name="Shibata T."/>
            <person name="Shimoda M."/>
            <person name="Kobayashi T."/>
            <person name="Uehara T."/>
        </authorList>
    </citation>
    <scope>NUCLEOTIDE SEQUENCE [LARGE SCALE GENOMIC DNA]</scope>
    <source>
        <strain evidence="2 3">Japan</strain>
    </source>
</reference>
<evidence type="ECO:0000313" key="2">
    <source>
        <dbReference type="EMBL" id="BES92925.1"/>
    </source>
</evidence>
<dbReference type="EMBL" id="AP028912">
    <property type="protein sequence ID" value="BES92925.1"/>
    <property type="molecule type" value="Genomic_DNA"/>
</dbReference>
<dbReference type="Proteomes" id="UP001307889">
    <property type="component" value="Chromosome 4"/>
</dbReference>
<keyword evidence="3" id="KW-1185">Reference proteome</keyword>
<protein>
    <submittedName>
        <fullName evidence="2">Uncharacterized protein</fullName>
    </submittedName>
</protein>
<name>A0ABN7APV9_9HEMI</name>
<feature type="compositionally biased region" description="Basic and acidic residues" evidence="1">
    <location>
        <begin position="1"/>
        <end position="17"/>
    </location>
</feature>
<evidence type="ECO:0000313" key="3">
    <source>
        <dbReference type="Proteomes" id="UP001307889"/>
    </source>
</evidence>
<evidence type="ECO:0000256" key="1">
    <source>
        <dbReference type="SAM" id="MobiDB-lite"/>
    </source>
</evidence>
<feature type="region of interest" description="Disordered" evidence="1">
    <location>
        <begin position="1"/>
        <end position="45"/>
    </location>
</feature>
<gene>
    <name evidence="2" type="ORF">NTJ_05734</name>
</gene>
<feature type="region of interest" description="Disordered" evidence="1">
    <location>
        <begin position="80"/>
        <end position="101"/>
    </location>
</feature>
<proteinExistence type="predicted"/>
<feature type="compositionally biased region" description="Low complexity" evidence="1">
    <location>
        <begin position="81"/>
        <end position="90"/>
    </location>
</feature>